<proteinExistence type="predicted"/>
<sequence>MSLRTLFRGSIHVVRFFQMATLSFTTYTICYAAWLRSQEYYNAIGYHGVSNQIFLDMKEAAMIITCAALGIEIFTNSDFNEPSDPCLSIMSLAAYSMGLCFYATMPAAQQYLAQNGVLTDLGNYADFSTLDTALWRTSLAYGVITWASSVVFVLSTVADQAERATLQKSGISGVGLHAMDQKIPSHDLKLDTRSPV</sequence>
<accession>A0AAD8UP32</accession>
<protein>
    <submittedName>
        <fullName evidence="2">Uncharacterized protein</fullName>
    </submittedName>
</protein>
<keyword evidence="1" id="KW-1133">Transmembrane helix</keyword>
<gene>
    <name evidence="2" type="ORF">BDZ83DRAFT_793232</name>
</gene>
<dbReference type="EMBL" id="JAHMHS010000059">
    <property type="protein sequence ID" value="KAK1723835.1"/>
    <property type="molecule type" value="Genomic_DNA"/>
</dbReference>
<reference evidence="2" key="1">
    <citation type="submission" date="2021-12" db="EMBL/GenBank/DDBJ databases">
        <title>Comparative genomics, transcriptomics and evolutionary studies reveal genomic signatures of adaptation to plant cell wall in hemibiotrophic fungi.</title>
        <authorList>
            <consortium name="DOE Joint Genome Institute"/>
            <person name="Baroncelli R."/>
            <person name="Diaz J.F."/>
            <person name="Benocci T."/>
            <person name="Peng M."/>
            <person name="Battaglia E."/>
            <person name="Haridas S."/>
            <person name="Andreopoulos W."/>
            <person name="Labutti K."/>
            <person name="Pangilinan J."/>
            <person name="Floch G.L."/>
            <person name="Makela M.R."/>
            <person name="Henrissat B."/>
            <person name="Grigoriev I.V."/>
            <person name="Crouch J.A."/>
            <person name="De Vries R.P."/>
            <person name="Sukno S.A."/>
            <person name="Thon M.R."/>
        </authorList>
    </citation>
    <scope>NUCLEOTIDE SEQUENCE</scope>
    <source>
        <strain evidence="2">CBS 112980</strain>
    </source>
</reference>
<feature type="transmembrane region" description="Helical" evidence="1">
    <location>
        <begin position="54"/>
        <end position="74"/>
    </location>
</feature>
<organism evidence="2 3">
    <name type="scientific">Glomerella acutata</name>
    <name type="common">Colletotrichum acutatum</name>
    <dbReference type="NCBI Taxonomy" id="27357"/>
    <lineage>
        <taxon>Eukaryota</taxon>
        <taxon>Fungi</taxon>
        <taxon>Dikarya</taxon>
        <taxon>Ascomycota</taxon>
        <taxon>Pezizomycotina</taxon>
        <taxon>Sordariomycetes</taxon>
        <taxon>Hypocreomycetidae</taxon>
        <taxon>Glomerellales</taxon>
        <taxon>Glomerellaceae</taxon>
        <taxon>Colletotrichum</taxon>
        <taxon>Colletotrichum acutatum species complex</taxon>
    </lineage>
</organism>
<evidence type="ECO:0000313" key="2">
    <source>
        <dbReference type="EMBL" id="KAK1723835.1"/>
    </source>
</evidence>
<feature type="transmembrane region" description="Helical" evidence="1">
    <location>
        <begin position="12"/>
        <end position="34"/>
    </location>
</feature>
<comment type="caution">
    <text evidence="2">The sequence shown here is derived from an EMBL/GenBank/DDBJ whole genome shotgun (WGS) entry which is preliminary data.</text>
</comment>
<evidence type="ECO:0000313" key="3">
    <source>
        <dbReference type="Proteomes" id="UP001244207"/>
    </source>
</evidence>
<keyword evidence="3" id="KW-1185">Reference proteome</keyword>
<feature type="transmembrane region" description="Helical" evidence="1">
    <location>
        <begin position="139"/>
        <end position="158"/>
    </location>
</feature>
<dbReference type="Proteomes" id="UP001244207">
    <property type="component" value="Unassembled WGS sequence"/>
</dbReference>
<evidence type="ECO:0000256" key="1">
    <source>
        <dbReference type="SAM" id="Phobius"/>
    </source>
</evidence>
<keyword evidence="1" id="KW-0812">Transmembrane</keyword>
<feature type="transmembrane region" description="Helical" evidence="1">
    <location>
        <begin position="86"/>
        <end position="105"/>
    </location>
</feature>
<keyword evidence="1" id="KW-0472">Membrane</keyword>
<name>A0AAD8UP32_GLOAC</name>
<dbReference type="AlphaFoldDB" id="A0AAD8UP32"/>
<dbReference type="GeneID" id="85399672"/>
<dbReference type="RefSeq" id="XP_060363890.1">
    <property type="nucleotide sequence ID" value="XM_060515774.1"/>
</dbReference>